<accession>A0A9Q3A963</accession>
<evidence type="ECO:0000313" key="3">
    <source>
        <dbReference type="EMBL" id="MBV6286067.1"/>
    </source>
</evidence>
<evidence type="ECO:0000259" key="2">
    <source>
        <dbReference type="SMART" id="SM00507"/>
    </source>
</evidence>
<dbReference type="AlphaFoldDB" id="A0A9Q3A963"/>
<feature type="domain" description="HNH nuclease" evidence="2">
    <location>
        <begin position="702"/>
        <end position="756"/>
    </location>
</feature>
<name>A0A9Q3A963_9PSED</name>
<dbReference type="RefSeq" id="WP_217973589.1">
    <property type="nucleotide sequence ID" value="NZ_JAHTBI010000009.1"/>
</dbReference>
<dbReference type="InterPro" id="IPR003615">
    <property type="entry name" value="HNH_nuc"/>
</dbReference>
<feature type="coiled-coil region" evidence="1">
    <location>
        <begin position="366"/>
        <end position="409"/>
    </location>
</feature>
<organism evidence="3 4">
    <name type="scientific">Pseudomonas aegrilactucae</name>
    <dbReference type="NCBI Taxonomy" id="2854028"/>
    <lineage>
        <taxon>Bacteria</taxon>
        <taxon>Pseudomonadati</taxon>
        <taxon>Pseudomonadota</taxon>
        <taxon>Gammaproteobacteria</taxon>
        <taxon>Pseudomonadales</taxon>
        <taxon>Pseudomonadaceae</taxon>
        <taxon>Pseudomonas</taxon>
    </lineage>
</organism>
<dbReference type="CDD" id="cd00085">
    <property type="entry name" value="HNHc"/>
    <property type="match status" value="1"/>
</dbReference>
<dbReference type="Pfam" id="PF06958">
    <property type="entry name" value="Pyocin_S"/>
    <property type="match status" value="1"/>
</dbReference>
<keyword evidence="1" id="KW-0175">Coiled coil</keyword>
<comment type="caution">
    <text evidence="3">The sequence shown here is derived from an EMBL/GenBank/DDBJ whole genome shotgun (WGS) entry which is preliminary data.</text>
</comment>
<dbReference type="Proteomes" id="UP001106592">
    <property type="component" value="Unassembled WGS sequence"/>
</dbReference>
<reference evidence="3" key="1">
    <citation type="journal article" date="2022" name="Int. J. Syst. Evol. Microbiol.">
        <title>Pseudomonas aegrilactucae sp. nov. and Pseudomonas morbosilactucae sp. nov., pathogens causing bacterial rot of lettuce in Japan.</title>
        <authorList>
            <person name="Sawada H."/>
            <person name="Fujikawa T."/>
            <person name="Satou M."/>
        </authorList>
    </citation>
    <scope>NUCLEOTIDE SEQUENCE</scope>
    <source>
        <strain evidence="3">MAFF 301350</strain>
    </source>
</reference>
<gene>
    <name evidence="3" type="ORF">KUO17_03260</name>
</gene>
<dbReference type="InterPro" id="IPR016128">
    <property type="entry name" value="Pyosin/cloacin_T_dom"/>
</dbReference>
<proteinExistence type="predicted"/>
<evidence type="ECO:0000313" key="4">
    <source>
        <dbReference type="Proteomes" id="UP001106592"/>
    </source>
</evidence>
<evidence type="ECO:0000256" key="1">
    <source>
        <dbReference type="SAM" id="Coils"/>
    </source>
</evidence>
<protein>
    <submittedName>
        <fullName evidence="3">S-type pyocin domain-containing protein</fullName>
    </submittedName>
</protein>
<dbReference type="Pfam" id="PF21431">
    <property type="entry name" value="Col-Pyo_DNase"/>
    <property type="match status" value="1"/>
</dbReference>
<reference evidence="3" key="2">
    <citation type="journal article" date="2023" name="Plant Pathol.">
        <title>Dismantling and reorganizing Pseudomonas marginalis sensu#lato.</title>
        <authorList>
            <person name="Sawada H."/>
            <person name="Fujikawa T."/>
            <person name="Satou M."/>
        </authorList>
    </citation>
    <scope>NUCLEOTIDE SEQUENCE</scope>
    <source>
        <strain evidence="3">MAFF 301350</strain>
    </source>
</reference>
<dbReference type="SMART" id="SM00507">
    <property type="entry name" value="HNHc"/>
    <property type="match status" value="1"/>
</dbReference>
<dbReference type="EMBL" id="JAHTBI010000009">
    <property type="protein sequence ID" value="MBV6286067.1"/>
    <property type="molecule type" value="Genomic_DNA"/>
</dbReference>
<keyword evidence="4" id="KW-1185">Reference proteome</keyword>
<sequence length="764" mass="83809">MAQDNAYHLSEGLWITAAAPDRIPISPTGGGGGGPGYGGWGLYEGRPRGTGGPGKNLAQEVSARRVLDEERQGIDRQYADQYAPLIKKLSAQTAAERTQVRNKANATGASTLSRQLAEQRGLSALIGQKRDRYLQILPDALSFYGAPAFYKRSDSMMSRIYDPGVFTQKGEAFANELWSRLERSTDGAYRLHLEAESIRILAEDLQALATQLDRTELQTPPVDLAKAIKRRTEQIGFERQVCFECLPNFLQHELVKSTSVPASHSLAQAITAYLASARTQTAAKQRAIPTFTTANPTIKSPLSKPQLEALHHLVAEQKLRRAGARWRDYHAAMTQTESIRYLQRFTVALSGLHLRALQVEALQKSHDVEQVRLRQAQDAARKAEIERKAKEAERLKAEAERKRISYSALGSASASFPLVLPIGTAAFAIAQSAYMELQHATRMAVAALAQSAAPALSRLLVGAFSLAWPAELGNSERRYLISTPLADLSPPGGPDLVTLAMTADSVDMPYLLSGSEEADELSLYVEPGGRAVAVRAASFDSERQVYSLALDNPQRILTWTPVSAPGSEQGSSTSLPPVPPGTVVYTGSKPNPVRTESESYPALDLLDQERLIITFPIDSGLPPILVVFKSPRFEPGFATGTGQQITGRWLGEATQEEGAAIPAPIAELLKGREYRNFNAFRRAFWKSIANDGELSKQFNDRDLRRMKKHGYAPTAPYSDRHRTQTSYVLHHIRPISESGGVYDMDNLRIVTPSAHYTIHYGGKQ</sequence>